<name>A0ABM7L0K1_9HELI</name>
<gene>
    <name evidence="1" type="ORF">NHP190020_12290</name>
</gene>
<accession>A0ABM7L0K1</accession>
<protein>
    <submittedName>
        <fullName evidence="1">Uncharacterized protein</fullName>
    </submittedName>
</protein>
<reference evidence="1 2" key="1">
    <citation type="submission" date="2020-04" db="EMBL/GenBank/DDBJ databases">
        <title>Genomic analysis of gastric non-Helicobacter pylori Helicobacters isolated in Japan.</title>
        <authorList>
            <person name="Suzuki M."/>
            <person name="Rimbara E."/>
        </authorList>
    </citation>
    <scope>NUCLEOTIDE SEQUENCE [LARGE SCALE GENOMIC DNA]</scope>
    <source>
        <strain evidence="1 2">NHP19-0020</strain>
    </source>
</reference>
<evidence type="ECO:0000313" key="1">
    <source>
        <dbReference type="EMBL" id="BCD46190.1"/>
    </source>
</evidence>
<evidence type="ECO:0000313" key="2">
    <source>
        <dbReference type="Proteomes" id="UP000509742"/>
    </source>
</evidence>
<organism evidence="1 2">
    <name type="scientific">Helicobacter suis</name>
    <dbReference type="NCBI Taxonomy" id="104628"/>
    <lineage>
        <taxon>Bacteria</taxon>
        <taxon>Pseudomonadati</taxon>
        <taxon>Campylobacterota</taxon>
        <taxon>Epsilonproteobacteria</taxon>
        <taxon>Campylobacterales</taxon>
        <taxon>Helicobacteraceae</taxon>
        <taxon>Helicobacter</taxon>
    </lineage>
</organism>
<keyword evidence="2" id="KW-1185">Reference proteome</keyword>
<dbReference type="Proteomes" id="UP000509742">
    <property type="component" value="Chromosome"/>
</dbReference>
<sequence>MCDLKAMKKIVINVSVIRGKLTGLGVYALTFARTLEKHFKNTDVSVTFYANECFYTDLNAWLNISLAPPFSKSLPAFARFCQSCLGHEALFIFKI</sequence>
<proteinExistence type="predicted"/>
<dbReference type="EMBL" id="AP023036">
    <property type="protein sequence ID" value="BCD46190.1"/>
    <property type="molecule type" value="Genomic_DNA"/>
</dbReference>